<keyword evidence="3" id="KW-1185">Reference proteome</keyword>
<feature type="region of interest" description="Disordered" evidence="1">
    <location>
        <begin position="256"/>
        <end position="365"/>
    </location>
</feature>
<dbReference type="PANTHER" id="PTHR34438:SF1">
    <property type="entry name" value="CHROMOSOME 2 OPEN READING FRAME 81"/>
    <property type="match status" value="1"/>
</dbReference>
<evidence type="ECO:0000313" key="3">
    <source>
        <dbReference type="Proteomes" id="UP001212152"/>
    </source>
</evidence>
<dbReference type="AlphaFoldDB" id="A0AAD5THC7"/>
<feature type="compositionally biased region" description="Low complexity" evidence="1">
    <location>
        <begin position="256"/>
        <end position="269"/>
    </location>
</feature>
<dbReference type="EMBL" id="JADGJQ010000043">
    <property type="protein sequence ID" value="KAJ3176235.1"/>
    <property type="molecule type" value="Genomic_DNA"/>
</dbReference>
<dbReference type="PANTHER" id="PTHR34438">
    <property type="entry name" value="SI:DKEY-97L20.6"/>
    <property type="match status" value="1"/>
</dbReference>
<accession>A0AAD5THC7</accession>
<name>A0AAD5THC7_9FUNG</name>
<reference evidence="2" key="1">
    <citation type="submission" date="2020-05" db="EMBL/GenBank/DDBJ databases">
        <title>Phylogenomic resolution of chytrid fungi.</title>
        <authorList>
            <person name="Stajich J.E."/>
            <person name="Amses K."/>
            <person name="Simmons R."/>
            <person name="Seto K."/>
            <person name="Myers J."/>
            <person name="Bonds A."/>
            <person name="Quandt C.A."/>
            <person name="Barry K."/>
            <person name="Liu P."/>
            <person name="Grigoriev I."/>
            <person name="Longcore J.E."/>
            <person name="James T.Y."/>
        </authorList>
    </citation>
    <scope>NUCLEOTIDE SEQUENCE</scope>
    <source>
        <strain evidence="2">JEL0379</strain>
    </source>
</reference>
<dbReference type="Pfam" id="PF15479">
    <property type="entry name" value="DUF4639"/>
    <property type="match status" value="1"/>
</dbReference>
<feature type="compositionally biased region" description="Basic and acidic residues" evidence="1">
    <location>
        <begin position="282"/>
        <end position="293"/>
    </location>
</feature>
<sequence length="513" mass="53953">MAASKEDYLQIVAAEETEIFVLSLVEHVVVKSQDVLFEKHIESQVLPYAVQFAKGALDELVEWEFFRQDEGAIDAETWEPDEEPEPAACDSWSPGMIPIRKVPVVAAAPMSTAPAATPSLRALAPTSPSHTTSATTSATSSRMELASAASLTASSASLGRRRYPSGGNSGRRGTSGRDGSNAVPVALSATQIAEMAIQEENKKTLARLRSQEKEGGKPLEWSYDHNGRVVVVKKTGIGKQTSQSIRAKIIPAPPDAAAAAAGAHPQGPAKTHAPGIPAAAEASHKASKADRNAGRVRAAPRSLVAATNGTGKPPPKAAPAMPAHHEQSPRRFQRQRHHQDHPAGAGKNDTSATTLPPQHEPGAMPVHRRAVAPGLRKEPRKQAAAAAAAGSQMSLFDSSLEANTGFVEDLSLQVPSLTETMKLAPGVVLRENDNIKRGAPPSYVPNAHPKYLPTAHPMPLVPRCSSDPLAAVLARARPVIRRMVEPLPGIGEGRAAGATAPVAEKREGVSAGQ</sequence>
<feature type="region of interest" description="Disordered" evidence="1">
    <location>
        <begin position="490"/>
        <end position="513"/>
    </location>
</feature>
<gene>
    <name evidence="2" type="ORF">HDU87_005450</name>
</gene>
<feature type="compositionally biased region" description="Basic and acidic residues" evidence="1">
    <location>
        <begin position="503"/>
        <end position="513"/>
    </location>
</feature>
<feature type="compositionally biased region" description="Low complexity" evidence="1">
    <location>
        <begin position="119"/>
        <end position="158"/>
    </location>
</feature>
<proteinExistence type="predicted"/>
<organism evidence="2 3">
    <name type="scientific">Geranomyces variabilis</name>
    <dbReference type="NCBI Taxonomy" id="109894"/>
    <lineage>
        <taxon>Eukaryota</taxon>
        <taxon>Fungi</taxon>
        <taxon>Fungi incertae sedis</taxon>
        <taxon>Chytridiomycota</taxon>
        <taxon>Chytridiomycota incertae sedis</taxon>
        <taxon>Chytridiomycetes</taxon>
        <taxon>Spizellomycetales</taxon>
        <taxon>Powellomycetaceae</taxon>
        <taxon>Geranomyces</taxon>
    </lineage>
</organism>
<evidence type="ECO:0000313" key="2">
    <source>
        <dbReference type="EMBL" id="KAJ3176235.1"/>
    </source>
</evidence>
<dbReference type="InterPro" id="IPR028042">
    <property type="entry name" value="DUF4639"/>
</dbReference>
<evidence type="ECO:0000256" key="1">
    <source>
        <dbReference type="SAM" id="MobiDB-lite"/>
    </source>
</evidence>
<feature type="region of interest" description="Disordered" evidence="1">
    <location>
        <begin position="119"/>
        <end position="182"/>
    </location>
</feature>
<comment type="caution">
    <text evidence="2">The sequence shown here is derived from an EMBL/GenBank/DDBJ whole genome shotgun (WGS) entry which is preliminary data.</text>
</comment>
<protein>
    <submittedName>
        <fullName evidence="2">Uncharacterized protein</fullName>
    </submittedName>
</protein>
<dbReference type="Proteomes" id="UP001212152">
    <property type="component" value="Unassembled WGS sequence"/>
</dbReference>